<dbReference type="Proteomes" id="UP000278035">
    <property type="component" value="Chromosome"/>
</dbReference>
<dbReference type="EMBL" id="CP034015">
    <property type="protein sequence ID" value="AZG73403.1"/>
    <property type="molecule type" value="Genomic_DNA"/>
</dbReference>
<name>A0A3G8LUD9_9GAMM</name>
<sequence>MSNDIELCYSKSNIYPVNPNNEQAFATFQQDNPHINSAFVSAGTPFIMRSGNTNGTNWRQERPELVCTLNQIQSLPQQAKRNIALMDDMF</sequence>
<gene>
    <name evidence="1" type="ORF">EGC82_11905</name>
</gene>
<dbReference type="KEGG" id="slj:EGC82_11905"/>
<evidence type="ECO:0000313" key="1">
    <source>
        <dbReference type="EMBL" id="AZG73403.1"/>
    </source>
</evidence>
<protein>
    <submittedName>
        <fullName evidence="1">Uncharacterized protein</fullName>
    </submittedName>
</protein>
<dbReference type="AlphaFoldDB" id="A0A3G8LUD9"/>
<dbReference type="RefSeq" id="WP_124730956.1">
    <property type="nucleotide sequence ID" value="NZ_CBCSKC010000009.1"/>
</dbReference>
<reference evidence="2" key="1">
    <citation type="submission" date="2018-11" db="EMBL/GenBank/DDBJ databases">
        <title>Shewanella sp. M2.</title>
        <authorList>
            <person name="Hwang Y.J."/>
            <person name="Hwang C.Y."/>
        </authorList>
    </citation>
    <scope>NUCLEOTIDE SEQUENCE [LARGE SCALE GENOMIC DNA]</scope>
    <source>
        <strain evidence="2">LMG 19866</strain>
    </source>
</reference>
<proteinExistence type="predicted"/>
<keyword evidence="2" id="KW-1185">Reference proteome</keyword>
<organism evidence="1 2">
    <name type="scientific">Shewanella livingstonensis</name>
    <dbReference type="NCBI Taxonomy" id="150120"/>
    <lineage>
        <taxon>Bacteria</taxon>
        <taxon>Pseudomonadati</taxon>
        <taxon>Pseudomonadota</taxon>
        <taxon>Gammaproteobacteria</taxon>
        <taxon>Alteromonadales</taxon>
        <taxon>Shewanellaceae</taxon>
        <taxon>Shewanella</taxon>
    </lineage>
</organism>
<evidence type="ECO:0000313" key="2">
    <source>
        <dbReference type="Proteomes" id="UP000278035"/>
    </source>
</evidence>
<dbReference type="OrthoDB" id="6398263at2"/>
<accession>A0A3G8LUD9</accession>